<evidence type="ECO:0000313" key="2">
    <source>
        <dbReference type="EMBL" id="EHL30503.1"/>
    </source>
</evidence>
<evidence type="ECO:0000256" key="1">
    <source>
        <dbReference type="SAM" id="Phobius"/>
    </source>
</evidence>
<dbReference type="RefSeq" id="WP_006871363.1">
    <property type="nucleotide sequence ID" value="NZ_JH413829.1"/>
</dbReference>
<accession>G9EQA8</accession>
<dbReference type="HOGENOM" id="CLU_149973_0_0_6"/>
<keyword evidence="1" id="KW-0812">Transmembrane</keyword>
<keyword evidence="3" id="KW-1185">Reference proteome</keyword>
<reference evidence="2 3" key="1">
    <citation type="journal article" date="2011" name="BMC Genomics">
        <title>Insight into cross-talk between intra-amoebal pathogens.</title>
        <authorList>
            <person name="Gimenez G."/>
            <person name="Bertelli C."/>
            <person name="Moliner C."/>
            <person name="Robert C."/>
            <person name="Raoult D."/>
            <person name="Fournier P.E."/>
            <person name="Greub G."/>
        </authorList>
    </citation>
    <scope>NUCLEOTIDE SEQUENCE [LARGE SCALE GENOMIC DNA]</scope>
    <source>
        <strain evidence="2 3">LLAP12</strain>
    </source>
</reference>
<sequence length="110" mass="12607">MLKKFLKPTIIVVVQLILLLILIAVISPLLLKNANSLNQLGQLIRSFKGYFLFMHGLFYASLYFLWPYLVQTILRKQVVLPTEAQLAQALKGRIYLVGILVLLELLNLLR</sequence>
<evidence type="ECO:0000313" key="3">
    <source>
        <dbReference type="Proteomes" id="UP000002770"/>
    </source>
</evidence>
<dbReference type="EMBL" id="JH413829">
    <property type="protein sequence ID" value="EHL30503.1"/>
    <property type="molecule type" value="Genomic_DNA"/>
</dbReference>
<keyword evidence="1" id="KW-0472">Membrane</keyword>
<dbReference type="Proteomes" id="UP000002770">
    <property type="component" value="Unassembled WGS sequence"/>
</dbReference>
<protein>
    <submittedName>
        <fullName evidence="2">Uncharacterized protein</fullName>
    </submittedName>
</protein>
<keyword evidence="1" id="KW-1133">Transmembrane helix</keyword>
<gene>
    <name evidence="2" type="ORF">LDG_7455</name>
</gene>
<proteinExistence type="predicted"/>
<dbReference type="InParanoid" id="G9EQA8"/>
<name>G9EQA8_9GAMM</name>
<feature type="transmembrane region" description="Helical" evidence="1">
    <location>
        <begin position="12"/>
        <end position="31"/>
    </location>
</feature>
<organism evidence="2 3">
    <name type="scientific">Legionella drancourtii LLAP12</name>
    <dbReference type="NCBI Taxonomy" id="658187"/>
    <lineage>
        <taxon>Bacteria</taxon>
        <taxon>Pseudomonadati</taxon>
        <taxon>Pseudomonadota</taxon>
        <taxon>Gammaproteobacteria</taxon>
        <taxon>Legionellales</taxon>
        <taxon>Legionellaceae</taxon>
        <taxon>Legionella</taxon>
    </lineage>
</organism>
<dbReference type="OrthoDB" id="5652835at2"/>
<dbReference type="eggNOG" id="ENOG5031TDD">
    <property type="taxonomic scope" value="Bacteria"/>
</dbReference>
<dbReference type="AlphaFoldDB" id="G9EQA8"/>
<feature type="transmembrane region" description="Helical" evidence="1">
    <location>
        <begin position="51"/>
        <end position="70"/>
    </location>
</feature>
<dbReference type="STRING" id="658187.LDG_7455"/>